<dbReference type="Proteomes" id="UP001055101">
    <property type="component" value="Unassembled WGS sequence"/>
</dbReference>
<evidence type="ECO:0000256" key="1">
    <source>
        <dbReference type="ARBA" id="ARBA00004377"/>
    </source>
</evidence>
<feature type="domain" description="AprE-like long alpha-helical hairpin" evidence="11">
    <location>
        <begin position="105"/>
        <end position="295"/>
    </location>
</feature>
<comment type="caution">
    <text evidence="13">The sequence shown here is derived from an EMBL/GenBank/DDBJ whole genome shotgun (WGS) entry which is preliminary data.</text>
</comment>
<organism evidence="13 14">
    <name type="scientific">Methylobacterium thuringiense</name>
    <dbReference type="NCBI Taxonomy" id="1003091"/>
    <lineage>
        <taxon>Bacteria</taxon>
        <taxon>Pseudomonadati</taxon>
        <taxon>Pseudomonadota</taxon>
        <taxon>Alphaproteobacteria</taxon>
        <taxon>Hyphomicrobiales</taxon>
        <taxon>Methylobacteriaceae</taxon>
        <taxon>Methylobacterium</taxon>
    </lineage>
</organism>
<dbReference type="EMBL" id="BPRA01000001">
    <property type="protein sequence ID" value="GJE53691.1"/>
    <property type="molecule type" value="Genomic_DNA"/>
</dbReference>
<reference evidence="13" key="2">
    <citation type="submission" date="2021-08" db="EMBL/GenBank/DDBJ databases">
        <authorList>
            <person name="Tani A."/>
            <person name="Ola A."/>
            <person name="Ogura Y."/>
            <person name="Katsura K."/>
            <person name="Hayashi T."/>
        </authorList>
    </citation>
    <scope>NUCLEOTIDE SEQUENCE</scope>
    <source>
        <strain evidence="13">DSM 23674</strain>
    </source>
</reference>
<dbReference type="NCBIfam" id="TIGR01843">
    <property type="entry name" value="type_I_hlyD"/>
    <property type="match status" value="1"/>
</dbReference>
<protein>
    <recommendedName>
        <fullName evidence="9">Membrane fusion protein (MFP) family protein</fullName>
    </recommendedName>
</protein>
<evidence type="ECO:0000259" key="11">
    <source>
        <dbReference type="Pfam" id="PF25994"/>
    </source>
</evidence>
<dbReference type="InterPro" id="IPR010129">
    <property type="entry name" value="T1SS_HlyD"/>
</dbReference>
<keyword evidence="7" id="KW-1133">Transmembrane helix</keyword>
<dbReference type="PANTHER" id="PTHR30386">
    <property type="entry name" value="MEMBRANE FUSION SUBUNIT OF EMRAB-TOLC MULTIDRUG EFFLUX PUMP"/>
    <property type="match status" value="1"/>
</dbReference>
<dbReference type="PANTHER" id="PTHR30386:SF17">
    <property type="entry name" value="ALKALINE PROTEASE SECRETION PROTEIN APRE"/>
    <property type="match status" value="1"/>
</dbReference>
<keyword evidence="4 9" id="KW-1003">Cell membrane</keyword>
<accession>A0ABQ4TFI9</accession>
<gene>
    <name evidence="13" type="primary">prsE_1</name>
    <name evidence="13" type="ORF">EKPJFOCH_0157</name>
</gene>
<feature type="domain" description="AprE-like beta-barrel" evidence="12">
    <location>
        <begin position="337"/>
        <end position="425"/>
    </location>
</feature>
<evidence type="ECO:0000256" key="3">
    <source>
        <dbReference type="ARBA" id="ARBA00022448"/>
    </source>
</evidence>
<reference evidence="13" key="1">
    <citation type="journal article" date="2021" name="Front. Microbiol.">
        <title>Comprehensive Comparative Genomics and Phenotyping of Methylobacterium Species.</title>
        <authorList>
            <person name="Alessa O."/>
            <person name="Ogura Y."/>
            <person name="Fujitani Y."/>
            <person name="Takami H."/>
            <person name="Hayashi T."/>
            <person name="Sahin N."/>
            <person name="Tani A."/>
        </authorList>
    </citation>
    <scope>NUCLEOTIDE SEQUENCE</scope>
    <source>
        <strain evidence="13">DSM 23674</strain>
    </source>
</reference>
<keyword evidence="6" id="KW-0812">Transmembrane</keyword>
<dbReference type="PRINTS" id="PR01490">
    <property type="entry name" value="RTXTOXIND"/>
</dbReference>
<keyword evidence="10" id="KW-0175">Coiled coil</keyword>
<evidence type="ECO:0000256" key="10">
    <source>
        <dbReference type="SAM" id="Coils"/>
    </source>
</evidence>
<keyword evidence="5 9" id="KW-0997">Cell inner membrane</keyword>
<feature type="coiled-coil region" evidence="10">
    <location>
        <begin position="166"/>
        <end position="200"/>
    </location>
</feature>
<evidence type="ECO:0000259" key="12">
    <source>
        <dbReference type="Pfam" id="PF26002"/>
    </source>
</evidence>
<dbReference type="InterPro" id="IPR058982">
    <property type="entry name" value="Beta-barrel_AprE"/>
</dbReference>
<evidence type="ECO:0000313" key="13">
    <source>
        <dbReference type="EMBL" id="GJE53691.1"/>
    </source>
</evidence>
<dbReference type="Gene3D" id="2.40.50.100">
    <property type="match status" value="1"/>
</dbReference>
<dbReference type="Pfam" id="PF26002">
    <property type="entry name" value="Beta-barrel_AprE"/>
    <property type="match status" value="1"/>
</dbReference>
<keyword evidence="14" id="KW-1185">Reference proteome</keyword>
<comment type="similarity">
    <text evidence="2 9">Belongs to the membrane fusion protein (MFP) (TC 8.A.1) family.</text>
</comment>
<dbReference type="Pfam" id="PF25994">
    <property type="entry name" value="HH_AprE"/>
    <property type="match status" value="1"/>
</dbReference>
<evidence type="ECO:0000256" key="7">
    <source>
        <dbReference type="ARBA" id="ARBA00022989"/>
    </source>
</evidence>
<evidence type="ECO:0000256" key="8">
    <source>
        <dbReference type="ARBA" id="ARBA00023136"/>
    </source>
</evidence>
<evidence type="ECO:0000256" key="5">
    <source>
        <dbReference type="ARBA" id="ARBA00022519"/>
    </source>
</evidence>
<name>A0ABQ4TFI9_9HYPH</name>
<dbReference type="RefSeq" id="WP_147817382.1">
    <property type="nucleotide sequence ID" value="NZ_BPRA01000001.1"/>
</dbReference>
<dbReference type="InterPro" id="IPR050739">
    <property type="entry name" value="MFP"/>
</dbReference>
<evidence type="ECO:0000256" key="4">
    <source>
        <dbReference type="ARBA" id="ARBA00022475"/>
    </source>
</evidence>
<sequence>MSSALSAGTAPLAPAQLHKTALGSIRDNLRVAAGLSAVLVFGVGGWATYTMIAGAVIASGQLVVESDVKKVQHPTGGVVGQLLVREGAHVKAGDVLIRLDETQTRANLDIVLKALDELAARRARDEAERESAKFVNFPADLLARANEDKAVAHLVDGETRLFISRIAGREGQKAQLRERVAQLTEEIDGLTQQATAKEREIALIATELKGIRELFAKNLVPFQRVTALERDSTRLQGERGQLIATTASTRGKIAETNLQILQIDQEMRSDVGKDLAEIRGKWSELVEKRVAAEDQLKRIDMRAPQDGTVHQLTVHTIGGLVTPSEPAMLIVPDADQLLVEVKVQPQDIDNVRVGQLTMLRFPAFNARTTPELGGEVSRVSADVTQDQKTGTTYYTARIKIAPGETERLGGLRLVPGMPVEAYMQIGDRSVLSYLVKPLTDQIAKAWRER</sequence>
<dbReference type="Gene3D" id="2.40.30.170">
    <property type="match status" value="1"/>
</dbReference>
<proteinExistence type="inferred from homology"/>
<comment type="subcellular location">
    <subcellularLocation>
        <location evidence="1 9">Cell inner membrane</location>
        <topology evidence="1 9">Single-pass membrane protein</topology>
    </subcellularLocation>
</comment>
<evidence type="ECO:0000256" key="6">
    <source>
        <dbReference type="ARBA" id="ARBA00022692"/>
    </source>
</evidence>
<evidence type="ECO:0000256" key="9">
    <source>
        <dbReference type="RuleBase" id="RU365093"/>
    </source>
</evidence>
<dbReference type="InterPro" id="IPR058781">
    <property type="entry name" value="HH_AprE-like"/>
</dbReference>
<evidence type="ECO:0000313" key="14">
    <source>
        <dbReference type="Proteomes" id="UP001055101"/>
    </source>
</evidence>
<keyword evidence="3 9" id="KW-0813">Transport</keyword>
<evidence type="ECO:0000256" key="2">
    <source>
        <dbReference type="ARBA" id="ARBA00009477"/>
    </source>
</evidence>
<keyword evidence="8" id="KW-0472">Membrane</keyword>